<feature type="compositionally biased region" description="Basic and acidic residues" evidence="1">
    <location>
        <begin position="143"/>
        <end position="153"/>
    </location>
</feature>
<reference evidence="2 3" key="1">
    <citation type="journal article" date="2014" name="Int. J. Syst. Evol. Microbiol.">
        <title>Complete genome sequence of Corynebacterium casei LMG S-19264T (=DSM 44701T), isolated from a smear-ripened cheese.</title>
        <authorList>
            <consortium name="US DOE Joint Genome Institute (JGI-PGF)"/>
            <person name="Walter F."/>
            <person name="Albersmeier A."/>
            <person name="Kalinowski J."/>
            <person name="Ruckert C."/>
        </authorList>
    </citation>
    <scope>NUCLEOTIDE SEQUENCE [LARGE SCALE GENOMIC DNA]</scope>
    <source>
        <strain evidence="2 3">CGMCC 4.7206</strain>
    </source>
</reference>
<evidence type="ECO:0000256" key="1">
    <source>
        <dbReference type="SAM" id="MobiDB-lite"/>
    </source>
</evidence>
<sequence length="166" mass="18797">MNTDGLPRRTATNNERADCPAPQHRRPEGVDDLTVEAVGKLAEALETVERARGHLYEFHQLIGSGDAALCEAVGQLRRAGHADLADRIDRDLVGRNVLPGRWTFQIVEEFDDGYWTCFRNLERETREALLAGRRHVYEAEMKERERTVDRHGEPFPGHEATPDPDA</sequence>
<feature type="region of interest" description="Disordered" evidence="1">
    <location>
        <begin position="1"/>
        <end position="27"/>
    </location>
</feature>
<proteinExistence type="predicted"/>
<dbReference type="EMBL" id="BMMT01000005">
    <property type="protein sequence ID" value="GGI81510.1"/>
    <property type="molecule type" value="Genomic_DNA"/>
</dbReference>
<dbReference type="AlphaFoldDB" id="A0A917JSB6"/>
<organism evidence="2 3">
    <name type="scientific">Saccharopolyspora thermophila</name>
    <dbReference type="NCBI Taxonomy" id="89367"/>
    <lineage>
        <taxon>Bacteria</taxon>
        <taxon>Bacillati</taxon>
        <taxon>Actinomycetota</taxon>
        <taxon>Actinomycetes</taxon>
        <taxon>Pseudonocardiales</taxon>
        <taxon>Pseudonocardiaceae</taxon>
        <taxon>Saccharopolyspora</taxon>
    </lineage>
</organism>
<protein>
    <submittedName>
        <fullName evidence="2">Uncharacterized protein</fullName>
    </submittedName>
</protein>
<feature type="region of interest" description="Disordered" evidence="1">
    <location>
        <begin position="143"/>
        <end position="166"/>
    </location>
</feature>
<accession>A0A917JSB6</accession>
<gene>
    <name evidence="2" type="ORF">GCM10011581_18620</name>
</gene>
<comment type="caution">
    <text evidence="2">The sequence shown here is derived from an EMBL/GenBank/DDBJ whole genome shotgun (WGS) entry which is preliminary data.</text>
</comment>
<dbReference type="Proteomes" id="UP000597989">
    <property type="component" value="Unassembled WGS sequence"/>
</dbReference>
<name>A0A917JSB6_9PSEU</name>
<evidence type="ECO:0000313" key="2">
    <source>
        <dbReference type="EMBL" id="GGI81510.1"/>
    </source>
</evidence>
<evidence type="ECO:0000313" key="3">
    <source>
        <dbReference type="Proteomes" id="UP000597989"/>
    </source>
</evidence>